<dbReference type="InterPro" id="IPR000223">
    <property type="entry name" value="Pept_S26A_signal_pept_1"/>
</dbReference>
<accession>A0A939LND2</accession>
<dbReference type="EC" id="3.4.21.89" evidence="4 7"/>
<evidence type="ECO:0000313" key="11">
    <source>
        <dbReference type="Proteomes" id="UP000664209"/>
    </source>
</evidence>
<keyword evidence="7" id="KW-0645">Protease</keyword>
<evidence type="ECO:0000256" key="3">
    <source>
        <dbReference type="ARBA" id="ARBA00009370"/>
    </source>
</evidence>
<reference evidence="10" key="1">
    <citation type="submission" date="2021-03" db="EMBL/GenBank/DDBJ databases">
        <title>Actinotalea soli sp. nov., isolated from soil.</title>
        <authorList>
            <person name="Ping W."/>
            <person name="Zhang J."/>
        </authorList>
    </citation>
    <scope>NUCLEOTIDE SEQUENCE</scope>
    <source>
        <strain evidence="10">BY-33</strain>
    </source>
</reference>
<dbReference type="AlphaFoldDB" id="A0A939LND2"/>
<evidence type="ECO:0000256" key="8">
    <source>
        <dbReference type="SAM" id="MobiDB-lite"/>
    </source>
</evidence>
<comment type="subcellular location">
    <subcellularLocation>
        <location evidence="2">Cell membrane</location>
        <topology evidence="2">Single-pass type II membrane protein</topology>
    </subcellularLocation>
    <subcellularLocation>
        <location evidence="7">Membrane</location>
        <topology evidence="7">Single-pass type II membrane protein</topology>
    </subcellularLocation>
</comment>
<dbReference type="Pfam" id="PF10502">
    <property type="entry name" value="Peptidase_S26"/>
    <property type="match status" value="1"/>
</dbReference>
<keyword evidence="7" id="KW-1133">Transmembrane helix</keyword>
<sequence>MGRAHQPGLPGPTGAEGTDREDGAPARHGRSRPRGGAGAWLRESLVIVVSALVLSLIIKTFLVQAFFIPSSSMEDTLAVGDRVLVTKLAPGPLDVSRGDVVVFKDPGGWLPTQPTAPQPAWREALTEGLTFIGLLPQDSGEHLIKRVVALPGDTVECCDADGRLLVNGVAIDEPYLAAGSEPSEMEFSLTVPAGGLWVMGDNRQNSQDSRYKQGDPGGGSVPLDNVVGVAFVTVWPADRWTLLRNPGETFAEVP</sequence>
<evidence type="ECO:0000256" key="6">
    <source>
        <dbReference type="PIRSR" id="PIRSR600223-1"/>
    </source>
</evidence>
<evidence type="ECO:0000256" key="5">
    <source>
        <dbReference type="ARBA" id="ARBA00022801"/>
    </source>
</evidence>
<evidence type="ECO:0000256" key="4">
    <source>
        <dbReference type="ARBA" id="ARBA00013208"/>
    </source>
</evidence>
<organism evidence="10 11">
    <name type="scientific">Actinotalea soli</name>
    <dbReference type="NCBI Taxonomy" id="2819234"/>
    <lineage>
        <taxon>Bacteria</taxon>
        <taxon>Bacillati</taxon>
        <taxon>Actinomycetota</taxon>
        <taxon>Actinomycetes</taxon>
        <taxon>Micrococcales</taxon>
        <taxon>Cellulomonadaceae</taxon>
        <taxon>Actinotalea</taxon>
    </lineage>
</organism>
<dbReference type="InterPro" id="IPR019533">
    <property type="entry name" value="Peptidase_S26"/>
</dbReference>
<dbReference type="GO" id="GO:0004252">
    <property type="term" value="F:serine-type endopeptidase activity"/>
    <property type="evidence" value="ECO:0007669"/>
    <property type="project" value="InterPro"/>
</dbReference>
<keyword evidence="11" id="KW-1185">Reference proteome</keyword>
<dbReference type="GO" id="GO:0009003">
    <property type="term" value="F:signal peptidase activity"/>
    <property type="evidence" value="ECO:0007669"/>
    <property type="project" value="UniProtKB-EC"/>
</dbReference>
<keyword evidence="7" id="KW-0472">Membrane</keyword>
<keyword evidence="7" id="KW-0812">Transmembrane</keyword>
<comment type="catalytic activity">
    <reaction evidence="1 7">
        <text>Cleavage of hydrophobic, N-terminal signal or leader sequences from secreted and periplasmic proteins.</text>
        <dbReference type="EC" id="3.4.21.89"/>
    </reaction>
</comment>
<feature type="domain" description="Peptidase S26" evidence="9">
    <location>
        <begin position="42"/>
        <end position="235"/>
    </location>
</feature>
<dbReference type="InterPro" id="IPR019758">
    <property type="entry name" value="Pept_S26A_signal_pept_1_CS"/>
</dbReference>
<dbReference type="PANTHER" id="PTHR43390:SF1">
    <property type="entry name" value="CHLOROPLAST PROCESSING PEPTIDASE"/>
    <property type="match status" value="1"/>
</dbReference>
<dbReference type="Gene3D" id="2.10.109.10">
    <property type="entry name" value="Umud Fragment, subunit A"/>
    <property type="match status" value="1"/>
</dbReference>
<keyword evidence="5 7" id="KW-0378">Hydrolase</keyword>
<evidence type="ECO:0000259" key="9">
    <source>
        <dbReference type="Pfam" id="PF10502"/>
    </source>
</evidence>
<dbReference type="GO" id="GO:0006465">
    <property type="term" value="P:signal peptide processing"/>
    <property type="evidence" value="ECO:0007669"/>
    <property type="project" value="InterPro"/>
</dbReference>
<dbReference type="InterPro" id="IPR036286">
    <property type="entry name" value="LexA/Signal_pep-like_sf"/>
</dbReference>
<dbReference type="PROSITE" id="PS00761">
    <property type="entry name" value="SPASE_I_3"/>
    <property type="match status" value="1"/>
</dbReference>
<evidence type="ECO:0000256" key="1">
    <source>
        <dbReference type="ARBA" id="ARBA00000677"/>
    </source>
</evidence>
<proteinExistence type="inferred from homology"/>
<feature type="transmembrane region" description="Helical" evidence="7">
    <location>
        <begin position="45"/>
        <end position="68"/>
    </location>
</feature>
<comment type="caution">
    <text evidence="10">The sequence shown here is derived from an EMBL/GenBank/DDBJ whole genome shotgun (WGS) entry which is preliminary data.</text>
</comment>
<dbReference type="EMBL" id="JAGEMK010000003">
    <property type="protein sequence ID" value="MBO1751557.1"/>
    <property type="molecule type" value="Genomic_DNA"/>
</dbReference>
<gene>
    <name evidence="10" type="primary">lepB</name>
    <name evidence="10" type="ORF">J4G33_07035</name>
</gene>
<dbReference type="PANTHER" id="PTHR43390">
    <property type="entry name" value="SIGNAL PEPTIDASE I"/>
    <property type="match status" value="1"/>
</dbReference>
<evidence type="ECO:0000256" key="2">
    <source>
        <dbReference type="ARBA" id="ARBA00004401"/>
    </source>
</evidence>
<protein>
    <recommendedName>
        <fullName evidence="4 7">Signal peptidase I</fullName>
        <ecNumber evidence="4 7">3.4.21.89</ecNumber>
    </recommendedName>
</protein>
<dbReference type="CDD" id="cd06530">
    <property type="entry name" value="S26_SPase_I"/>
    <property type="match status" value="1"/>
</dbReference>
<dbReference type="PRINTS" id="PR00727">
    <property type="entry name" value="LEADERPTASE"/>
</dbReference>
<evidence type="ECO:0000313" key="10">
    <source>
        <dbReference type="EMBL" id="MBO1751557.1"/>
    </source>
</evidence>
<evidence type="ECO:0000256" key="7">
    <source>
        <dbReference type="RuleBase" id="RU362042"/>
    </source>
</evidence>
<feature type="region of interest" description="Disordered" evidence="8">
    <location>
        <begin position="1"/>
        <end position="36"/>
    </location>
</feature>
<dbReference type="Proteomes" id="UP000664209">
    <property type="component" value="Unassembled WGS sequence"/>
</dbReference>
<name>A0A939LND2_9CELL</name>
<dbReference type="GO" id="GO:0005886">
    <property type="term" value="C:plasma membrane"/>
    <property type="evidence" value="ECO:0007669"/>
    <property type="project" value="UniProtKB-SubCell"/>
</dbReference>
<dbReference type="SUPFAM" id="SSF51306">
    <property type="entry name" value="LexA/Signal peptidase"/>
    <property type="match status" value="1"/>
</dbReference>
<feature type="active site" evidence="6">
    <location>
        <position position="145"/>
    </location>
</feature>
<comment type="similarity">
    <text evidence="3 7">Belongs to the peptidase S26 family.</text>
</comment>
<feature type="active site" evidence="6">
    <location>
        <position position="72"/>
    </location>
</feature>
<dbReference type="NCBIfam" id="TIGR02227">
    <property type="entry name" value="sigpep_I_bact"/>
    <property type="match status" value="1"/>
</dbReference>